<dbReference type="Gene3D" id="1.10.260.40">
    <property type="entry name" value="lambda repressor-like DNA-binding domains"/>
    <property type="match status" value="1"/>
</dbReference>
<sequence length="116" mass="13382">MTKTKTVKTKVSKTKVLKKTRPISELDKKMNPEILARAKRMAQKESLNIRLALLREKYGVKQNEIENFTQTAVSKLENRKDMRISTLIDYLDSLDMGLEIAACPKNSTKKELLLRM</sequence>
<dbReference type="AlphaFoldDB" id="A0A806K1L3"/>
<proteinExistence type="predicted"/>
<protein>
    <submittedName>
        <fullName evidence="1">Uncharacterized protein</fullName>
    </submittedName>
</protein>
<dbReference type="GO" id="GO:0003677">
    <property type="term" value="F:DNA binding"/>
    <property type="evidence" value="ECO:0007669"/>
    <property type="project" value="InterPro"/>
</dbReference>
<accession>A0A806K1L3</accession>
<dbReference type="EMBL" id="JQ844252">
    <property type="protein sequence ID" value="AGS53792.1"/>
    <property type="molecule type" value="Genomic_DNA"/>
</dbReference>
<dbReference type="SUPFAM" id="SSF47413">
    <property type="entry name" value="lambda repressor-like DNA-binding domains"/>
    <property type="match status" value="1"/>
</dbReference>
<reference evidence="1" key="1">
    <citation type="submission" date="2012-03" db="EMBL/GenBank/DDBJ databases">
        <title>Functional metagenomics reveals considerable lignocellulase gene clusters in the gut microbiome of a wood-feeding higher termite.</title>
        <authorList>
            <person name="Liu N."/>
        </authorList>
    </citation>
    <scope>NUCLEOTIDE SEQUENCE</scope>
</reference>
<dbReference type="InterPro" id="IPR010982">
    <property type="entry name" value="Lambda_DNA-bd_dom_sf"/>
</dbReference>
<evidence type="ECO:0000313" key="1">
    <source>
        <dbReference type="EMBL" id="AGS53792.1"/>
    </source>
</evidence>
<name>A0A806K1L3_9BACT</name>
<organism evidence="1">
    <name type="scientific">uncultured bacterium contig00039</name>
    <dbReference type="NCBI Taxonomy" id="1181527"/>
    <lineage>
        <taxon>Bacteria</taxon>
        <taxon>environmental samples</taxon>
    </lineage>
</organism>